<dbReference type="Proteomes" id="UP000427071">
    <property type="component" value="Chromosome"/>
</dbReference>
<keyword evidence="1" id="KW-0812">Transmembrane</keyword>
<proteinExistence type="predicted"/>
<keyword evidence="3" id="KW-1185">Reference proteome</keyword>
<dbReference type="KEGG" id="ckw:CKALI_11145"/>
<dbReference type="EMBL" id="CP046452">
    <property type="protein sequence ID" value="QGU03075.1"/>
    <property type="molecule type" value="Genomic_DNA"/>
</dbReference>
<evidence type="ECO:0000256" key="1">
    <source>
        <dbReference type="SAM" id="Phobius"/>
    </source>
</evidence>
<keyword evidence="1" id="KW-0472">Membrane</keyword>
<name>A0A6B8VVW9_9CORY</name>
<evidence type="ECO:0000313" key="2">
    <source>
        <dbReference type="EMBL" id="QGU03075.1"/>
    </source>
</evidence>
<reference evidence="3" key="1">
    <citation type="submission" date="2019-11" db="EMBL/GenBank/DDBJ databases">
        <title>Complete genome sequence of Corynebacterium kalinowskii 1959, a novel Corynebacterium species isolated from soil of a small paddock in Vilsendorf, Germany.</title>
        <authorList>
            <person name="Schaffert L."/>
            <person name="Ruwe M."/>
            <person name="Milse J."/>
            <person name="Hanuschka K."/>
            <person name="Ortseifen V."/>
            <person name="Droste J."/>
            <person name="Brandt D."/>
            <person name="Schlueter L."/>
            <person name="Kutter Y."/>
            <person name="Vinke S."/>
            <person name="Viehoefer P."/>
            <person name="Jacob L."/>
            <person name="Luebke N.-C."/>
            <person name="Schulte-Berndt E."/>
            <person name="Hain C."/>
            <person name="Linder M."/>
            <person name="Schmidt P."/>
            <person name="Wollenschlaeger L."/>
            <person name="Luttermann T."/>
            <person name="Thieme E."/>
            <person name="Hassa J."/>
            <person name="Haak M."/>
            <person name="Wittchen M."/>
            <person name="Mentz A."/>
            <person name="Persicke M."/>
            <person name="Busche T."/>
            <person name="Ruckert C."/>
        </authorList>
    </citation>
    <scope>NUCLEOTIDE SEQUENCE [LARGE SCALE GENOMIC DNA]</scope>
    <source>
        <strain evidence="3">1959</strain>
    </source>
</reference>
<feature type="transmembrane region" description="Helical" evidence="1">
    <location>
        <begin position="67"/>
        <end position="89"/>
    </location>
</feature>
<protein>
    <submittedName>
        <fullName evidence="2">Uncharacterized protein</fullName>
    </submittedName>
</protein>
<feature type="transmembrane region" description="Helical" evidence="1">
    <location>
        <begin position="38"/>
        <end position="61"/>
    </location>
</feature>
<organism evidence="2 3">
    <name type="scientific">Corynebacterium kalinowskii</name>
    <dbReference type="NCBI Taxonomy" id="2675216"/>
    <lineage>
        <taxon>Bacteria</taxon>
        <taxon>Bacillati</taxon>
        <taxon>Actinomycetota</taxon>
        <taxon>Actinomycetes</taxon>
        <taxon>Mycobacteriales</taxon>
        <taxon>Corynebacteriaceae</taxon>
        <taxon>Corynebacterium</taxon>
    </lineage>
</organism>
<keyword evidence="1" id="KW-1133">Transmembrane helix</keyword>
<gene>
    <name evidence="2" type="ORF">CKALI_11145</name>
</gene>
<evidence type="ECO:0000313" key="3">
    <source>
        <dbReference type="Proteomes" id="UP000427071"/>
    </source>
</evidence>
<accession>A0A6B8VVW9</accession>
<sequence length="208" mass="24142">MHPTDNRKGATLNTLFRLQRRFVEHGEVHFKLGVRWMLWLLVLFFGGLLFSPLGISFLWFHESWGELIVGGLLTLMGAYGLIYPFFQILNPKVRRNHRMRVSRDGIEMAGIRIPWNAIEEINVFVERYGRRRIYHTILQLSAQAAASQVAWDDGSEGGRRLAVAVNQDRSVIFFTGRMNVWVDTLQNFLKWAKLECTPNATDLRFESM</sequence>
<dbReference type="AlphaFoldDB" id="A0A6B8VVW9"/>